<reference evidence="1 2" key="1">
    <citation type="submission" date="2017-08" db="EMBL/GenBank/DDBJ databases">
        <title>Draft Genome Sequence of Pseudomonas moraviensis TYU6, isolated from Taxus cuspidata by using PacBio Single-Molecule Real-Time Technology.</title>
        <authorList>
            <person name="Baek K.-H."/>
            <person name="Mishra A.K."/>
        </authorList>
    </citation>
    <scope>NUCLEOTIDE SEQUENCE [LARGE SCALE GENOMIC DNA]</scope>
    <source>
        <strain evidence="1 2">TYU6</strain>
    </source>
</reference>
<name>A0A2A2PJJ8_9PSED</name>
<keyword evidence="2" id="KW-1185">Reference proteome</keyword>
<dbReference type="EMBL" id="NRST01000001">
    <property type="protein sequence ID" value="PAW55624.1"/>
    <property type="molecule type" value="Genomic_DNA"/>
</dbReference>
<proteinExistence type="predicted"/>
<protein>
    <submittedName>
        <fullName evidence="1">Uncharacterized protein</fullName>
    </submittedName>
</protein>
<sequence>MLDSLAQNSTVAYYCHMTQTIHLKRVEEANVKAFMAALTSESPKENLGTVTGCQTMLRPLIHELRHWADMNCSVRGLKTLKRIFGLGMALQPNNPLIPQLKKDLGLAHFIERHDHTNGIAYYPWRFSLSISVPMYHEMLEHISLCFFSGLDVKKEKILFKSPIYLGSMLETCATFQEMRDAVPLMVGHASWAEMQAMFIHDELEFTKDPTQPEYHSIAHAYAAAGCEQDLVSAFSLASSVCTLLLHMPAGMLLESCKRAVYWAEKYDPQSNMKDIMEICPEAGLIYHFLRLIHTARQGKPLKFDEDLVFELFPYWKTQRSSFFEQSHEQFKKNVIQASAIGPNYFRDSIPALIANNQYILEQESLVPTLIRLPKRPPIICGDGHILTGAPEFDQVLPFYEDFPVSDAEALLNPEKLPVGIVRRVVPRWQ</sequence>
<evidence type="ECO:0000313" key="1">
    <source>
        <dbReference type="EMBL" id="PAW55624.1"/>
    </source>
</evidence>
<comment type="caution">
    <text evidence="1">The sequence shown here is derived from an EMBL/GenBank/DDBJ whole genome shotgun (WGS) entry which is preliminary data.</text>
</comment>
<evidence type="ECO:0000313" key="2">
    <source>
        <dbReference type="Proteomes" id="UP000217830"/>
    </source>
</evidence>
<organism evidence="1 2">
    <name type="scientific">Pseudomonas moraviensis</name>
    <dbReference type="NCBI Taxonomy" id="321662"/>
    <lineage>
        <taxon>Bacteria</taxon>
        <taxon>Pseudomonadati</taxon>
        <taxon>Pseudomonadota</taxon>
        <taxon>Gammaproteobacteria</taxon>
        <taxon>Pseudomonadales</taxon>
        <taxon>Pseudomonadaceae</taxon>
        <taxon>Pseudomonas</taxon>
    </lineage>
</organism>
<gene>
    <name evidence="1" type="ORF">CKQ80_10005</name>
</gene>
<dbReference type="Proteomes" id="UP000217830">
    <property type="component" value="Unassembled WGS sequence"/>
</dbReference>
<dbReference type="RefSeq" id="WP_095667579.1">
    <property type="nucleotide sequence ID" value="NZ_NRSS01000004.1"/>
</dbReference>
<accession>A0A2A2PJJ8</accession>
<dbReference type="AlphaFoldDB" id="A0A2A2PJJ8"/>